<evidence type="ECO:0000313" key="8">
    <source>
        <dbReference type="EMBL" id="VDM54670.1"/>
    </source>
</evidence>
<keyword evidence="9" id="KW-1185">Reference proteome</keyword>
<dbReference type="InterPro" id="IPR012341">
    <property type="entry name" value="6hp_glycosidase-like_sf"/>
</dbReference>
<dbReference type="STRING" id="334426.A0A0R3PFU3"/>
<name>A0A0R3PFU3_ANGCS</name>
<dbReference type="WBParaSite" id="ACOC_0000308401-mRNA-1">
    <property type="protein sequence ID" value="ACOC_0000308401-mRNA-1"/>
    <property type="gene ID" value="ACOC_0000308401"/>
</dbReference>
<dbReference type="PRINTS" id="PR00747">
    <property type="entry name" value="GLYHDRLASE47"/>
</dbReference>
<dbReference type="EC" id="3.2.1.-" evidence="7"/>
<keyword evidence="7" id="KW-0326">Glycosidase</keyword>
<reference evidence="8 9" key="2">
    <citation type="submission" date="2018-11" db="EMBL/GenBank/DDBJ databases">
        <authorList>
            <consortium name="Pathogen Informatics"/>
        </authorList>
    </citation>
    <scope>NUCLEOTIDE SEQUENCE [LARGE SCALE GENOMIC DNA]</scope>
    <source>
        <strain evidence="8 9">Costa Rica</strain>
    </source>
</reference>
<dbReference type="GO" id="GO:0005509">
    <property type="term" value="F:calcium ion binding"/>
    <property type="evidence" value="ECO:0007669"/>
    <property type="project" value="InterPro"/>
</dbReference>
<keyword evidence="4" id="KW-0325">Glycoprotein</keyword>
<reference evidence="10" key="1">
    <citation type="submission" date="2017-02" db="UniProtKB">
        <authorList>
            <consortium name="WormBaseParasite"/>
        </authorList>
    </citation>
    <scope>IDENTIFICATION</scope>
</reference>
<comment type="subcellular location">
    <subcellularLocation>
        <location evidence="1">Endoplasmic reticulum</location>
    </subcellularLocation>
</comment>
<feature type="binding site" evidence="6">
    <location>
        <position position="467"/>
    </location>
    <ligand>
        <name>Ca(2+)</name>
        <dbReference type="ChEBI" id="CHEBI:29108"/>
    </ligand>
</feature>
<organism evidence="10">
    <name type="scientific">Angiostrongylus costaricensis</name>
    <name type="common">Nematode worm</name>
    <dbReference type="NCBI Taxonomy" id="334426"/>
    <lineage>
        <taxon>Eukaryota</taxon>
        <taxon>Metazoa</taxon>
        <taxon>Ecdysozoa</taxon>
        <taxon>Nematoda</taxon>
        <taxon>Chromadorea</taxon>
        <taxon>Rhabditida</taxon>
        <taxon>Rhabditina</taxon>
        <taxon>Rhabditomorpha</taxon>
        <taxon>Strongyloidea</taxon>
        <taxon>Metastrongylidae</taxon>
        <taxon>Angiostrongylus</taxon>
    </lineage>
</organism>
<evidence type="ECO:0000313" key="9">
    <source>
        <dbReference type="Proteomes" id="UP000267027"/>
    </source>
</evidence>
<evidence type="ECO:0000256" key="7">
    <source>
        <dbReference type="RuleBase" id="RU361193"/>
    </source>
</evidence>
<feature type="active site" description="Proton donor" evidence="5">
    <location>
        <position position="362"/>
    </location>
</feature>
<dbReference type="GO" id="GO:0044322">
    <property type="term" value="C:endoplasmic reticulum quality control compartment"/>
    <property type="evidence" value="ECO:0007669"/>
    <property type="project" value="GOC"/>
</dbReference>
<dbReference type="PANTHER" id="PTHR45679">
    <property type="entry name" value="ER DEGRADATION-ENHANCING ALPHA-MANNOSIDASE-LIKE PROTEIN 2"/>
    <property type="match status" value="1"/>
</dbReference>
<feature type="active site" evidence="5">
    <location>
        <position position="234"/>
    </location>
</feature>
<dbReference type="InterPro" id="IPR036026">
    <property type="entry name" value="Seven-hairpin_glycosidases"/>
</dbReference>
<evidence type="ECO:0000256" key="1">
    <source>
        <dbReference type="ARBA" id="ARBA00004240"/>
    </source>
</evidence>
<keyword evidence="3" id="KW-0256">Endoplasmic reticulum</keyword>
<keyword evidence="6" id="KW-0106">Calcium</keyword>
<proteinExistence type="inferred from homology"/>
<dbReference type="Gene3D" id="1.50.10.10">
    <property type="match status" value="2"/>
</dbReference>
<evidence type="ECO:0000256" key="4">
    <source>
        <dbReference type="ARBA" id="ARBA00023180"/>
    </source>
</evidence>
<comment type="similarity">
    <text evidence="2 7">Belongs to the glycosyl hydrolase 47 family.</text>
</comment>
<sequence length="491" mass="55717">MFYFAYDSYMNFAYPADELDPIHCRGRGHDHDDPGNININDVLGDYSLTLIDSLDTLVVLGDHAEFKRAVSLVINSVSFERNTTVQVFEATIRVIGSLLSAHLIASDKSLLFGNFSIPDYDGELLTLAHDLVARLLPAFEGTKTGLPYPRVNLVNGILEGTVEETCTSGAGSLLLEFGILSRLLGDQTFERTARRINEKLWQLRDPNTGLPGNLINIQTGEWVGYLSGVGAGLDSFYEYFLKGICYFPQYIYSRLLCLFNFLNEFLAYILFGEPRDLQLFNEAYGAILANMRRGRASCNSNDGEPPLFVNVDSRDGSIANTWIDSLQASFAGLLVLAGQLEEAICQHAFYYAVWSKYGVLPERFNWHLKSPDVNFYPLRPEFVESTYYLYRATKNPFYLNVGREILDSLNSKTRVQCGFATVHNVVDGTLEDRMESFFLAETMKYLYLLFDEDNPVNIHQERLLFTTEGHIIPVLQKFRLLLLFFLVFYII</sequence>
<evidence type="ECO:0000256" key="3">
    <source>
        <dbReference type="ARBA" id="ARBA00022824"/>
    </source>
</evidence>
<evidence type="ECO:0000256" key="2">
    <source>
        <dbReference type="ARBA" id="ARBA00007658"/>
    </source>
</evidence>
<dbReference type="GO" id="GO:0005975">
    <property type="term" value="P:carbohydrate metabolic process"/>
    <property type="evidence" value="ECO:0007669"/>
    <property type="project" value="InterPro"/>
</dbReference>
<feature type="active site" evidence="5">
    <location>
        <position position="381"/>
    </location>
</feature>
<dbReference type="GO" id="GO:0016020">
    <property type="term" value="C:membrane"/>
    <property type="evidence" value="ECO:0007669"/>
    <property type="project" value="InterPro"/>
</dbReference>
<evidence type="ECO:0000313" key="10">
    <source>
        <dbReference type="WBParaSite" id="ACOC_0000308401-mRNA-1"/>
    </source>
</evidence>
<dbReference type="InterPro" id="IPR001382">
    <property type="entry name" value="Glyco_hydro_47"/>
</dbReference>
<protein>
    <recommendedName>
        <fullName evidence="7">alpha-1,2-Mannosidase</fullName>
        <ecNumber evidence="7">3.2.1.-</ecNumber>
    </recommendedName>
</protein>
<dbReference type="GO" id="GO:0004571">
    <property type="term" value="F:mannosyl-oligosaccharide 1,2-alpha-mannosidase activity"/>
    <property type="evidence" value="ECO:0007669"/>
    <property type="project" value="InterPro"/>
</dbReference>
<gene>
    <name evidence="8" type="ORF">ACOC_LOCUS3085</name>
</gene>
<dbReference type="PANTHER" id="PTHR45679:SF5">
    <property type="entry name" value="ER DEGRADATION-ENHANCING ALPHA-MANNOSIDASE-LIKE PROTEIN 1"/>
    <property type="match status" value="1"/>
</dbReference>
<dbReference type="OMA" id="EEFWRMF"/>
<dbReference type="AlphaFoldDB" id="A0A0R3PFU3"/>
<keyword evidence="6" id="KW-0479">Metal-binding</keyword>
<dbReference type="Proteomes" id="UP000267027">
    <property type="component" value="Unassembled WGS sequence"/>
</dbReference>
<evidence type="ECO:0000256" key="5">
    <source>
        <dbReference type="PIRSR" id="PIRSR601382-1"/>
    </source>
</evidence>
<evidence type="ECO:0000256" key="6">
    <source>
        <dbReference type="PIRSR" id="PIRSR601382-2"/>
    </source>
</evidence>
<feature type="active site" description="Proton donor" evidence="5">
    <location>
        <position position="89"/>
    </location>
</feature>
<dbReference type="InterPro" id="IPR044674">
    <property type="entry name" value="EDEM1/2/3"/>
</dbReference>
<comment type="cofactor">
    <cofactor evidence="6">
        <name>Ca(2+)</name>
        <dbReference type="ChEBI" id="CHEBI:29108"/>
    </cofactor>
</comment>
<dbReference type="SUPFAM" id="SSF48225">
    <property type="entry name" value="Seven-hairpin glycosidases"/>
    <property type="match status" value="1"/>
</dbReference>
<dbReference type="EMBL" id="UYYA01000797">
    <property type="protein sequence ID" value="VDM54670.1"/>
    <property type="molecule type" value="Genomic_DNA"/>
</dbReference>
<keyword evidence="7" id="KW-0378">Hydrolase</keyword>
<accession>A0A0R3PFU3</accession>
<dbReference type="GO" id="GO:1904380">
    <property type="term" value="P:endoplasmic reticulum mannose trimming"/>
    <property type="evidence" value="ECO:0007669"/>
    <property type="project" value="InterPro"/>
</dbReference>
<dbReference type="OrthoDB" id="8118055at2759"/>
<dbReference type="Pfam" id="PF01532">
    <property type="entry name" value="Glyco_hydro_47"/>
    <property type="match status" value="1"/>
</dbReference>